<organism evidence="1 2">
    <name type="scientific">Caballeronia glathei</name>
    <dbReference type="NCBI Taxonomy" id="60547"/>
    <lineage>
        <taxon>Bacteria</taxon>
        <taxon>Pseudomonadati</taxon>
        <taxon>Pseudomonadota</taxon>
        <taxon>Betaproteobacteria</taxon>
        <taxon>Burkholderiales</taxon>
        <taxon>Burkholderiaceae</taxon>
        <taxon>Caballeronia</taxon>
    </lineage>
</organism>
<accession>A0A069PYD6</accession>
<dbReference type="AlphaFoldDB" id="A0A069PYD6"/>
<comment type="caution">
    <text evidence="1">The sequence shown here is derived from an EMBL/GenBank/DDBJ whole genome shotgun (WGS) entry which is preliminary data.</text>
</comment>
<gene>
    <name evidence="1" type="ORF">BG61_09605</name>
</gene>
<name>A0A069PYD6_9BURK</name>
<dbReference type="EMBL" id="JFHC01000017">
    <property type="protein sequence ID" value="KDR42421.1"/>
    <property type="molecule type" value="Genomic_DNA"/>
</dbReference>
<dbReference type="Proteomes" id="UP000027466">
    <property type="component" value="Unassembled WGS sequence"/>
</dbReference>
<reference evidence="1 2" key="1">
    <citation type="submission" date="2014-03" db="EMBL/GenBank/DDBJ databases">
        <title>Draft Genome Sequences of Four Burkholderia Strains.</title>
        <authorList>
            <person name="Liu X.Y."/>
            <person name="Li C.X."/>
            <person name="Xu J.H."/>
        </authorList>
    </citation>
    <scope>NUCLEOTIDE SEQUENCE [LARGE SCALE GENOMIC DNA]</scope>
    <source>
        <strain evidence="1 2">DSM 50014</strain>
    </source>
</reference>
<evidence type="ECO:0000313" key="2">
    <source>
        <dbReference type="Proteomes" id="UP000027466"/>
    </source>
</evidence>
<sequence>MLVSLVRVDCRAMGSSDATTGWLMTILLSKASACSRALHGWMVRLSGSAAKGSASETFASIDLRLRCLTFHIDYGFAPADLAALMD</sequence>
<protein>
    <submittedName>
        <fullName evidence="1">Uncharacterized protein</fullName>
    </submittedName>
</protein>
<proteinExistence type="predicted"/>
<evidence type="ECO:0000313" key="1">
    <source>
        <dbReference type="EMBL" id="KDR42421.1"/>
    </source>
</evidence>
<keyword evidence="2" id="KW-1185">Reference proteome</keyword>